<protein>
    <submittedName>
        <fullName evidence="2">Putative LAGLIDADG homing endonuclease</fullName>
    </submittedName>
</protein>
<dbReference type="PANTHER" id="PTHR37520">
    <property type="entry name" value="INTRON-ENCODED DNA ENDONUCLEASE AI2A-RELATED"/>
    <property type="match status" value="1"/>
</dbReference>
<keyword evidence="2" id="KW-0934">Plastid</keyword>
<dbReference type="InterPro" id="IPR004860">
    <property type="entry name" value="LAGLIDADG_dom"/>
</dbReference>
<organism evidence="2">
    <name type="scientific">Oogamochlamys gigantea</name>
    <dbReference type="NCBI Taxonomy" id="158507"/>
    <lineage>
        <taxon>Eukaryota</taxon>
        <taxon>Viridiplantae</taxon>
        <taxon>Chlorophyta</taxon>
        <taxon>core chlorophytes</taxon>
        <taxon>Chlorophyceae</taxon>
        <taxon>CS clade</taxon>
        <taxon>Chlamydomonadales</taxon>
        <taxon>Chlamydomonadaceae</taxon>
        <taxon>Oogamochlamys</taxon>
    </lineage>
</organism>
<sequence>MTHNRKEEQWNNWLAGIVDGDGYFYINKKEKSISFEITTHTCDAKVLYQIKNKLKAGSVKARSNSNSVRYRVKQKDIILVIVNKLNGRLYHKPRLEQFGKVCEMLGVPPSKSSSLLHKDNAYFSGLIDSDGTINISVSKTSAEDSQKSGNFGKIQQLIKSKAHNQLSLKITSVDQGFIDFVNKSLGFGTVYTEKPNKKKKSSNAKYHWTIRSFEEFAILYEIIKKYPLRSVKMHRLRLAFLYFKYKELKYHLKSPETIEYKKWEKFCQSWYKYSF</sequence>
<dbReference type="AlphaFoldDB" id="A0A0S2LNU7"/>
<keyword evidence="2" id="KW-0150">Chloroplast</keyword>
<dbReference type="SUPFAM" id="SSF55608">
    <property type="entry name" value="Homing endonucleases"/>
    <property type="match status" value="2"/>
</dbReference>
<accession>A0A0S2LNU7</accession>
<dbReference type="EMBL" id="KT625412">
    <property type="protein sequence ID" value="ALO62840.1"/>
    <property type="molecule type" value="Genomic_DNA"/>
</dbReference>
<dbReference type="GO" id="GO:0004519">
    <property type="term" value="F:endonuclease activity"/>
    <property type="evidence" value="ECO:0007669"/>
    <property type="project" value="UniProtKB-KW"/>
</dbReference>
<name>A0A0S2LNU7_9CHLO</name>
<dbReference type="Pfam" id="PF00961">
    <property type="entry name" value="LAGLIDADG_1"/>
    <property type="match status" value="2"/>
</dbReference>
<feature type="domain" description="Homing endonuclease LAGLIDADG" evidence="1">
    <location>
        <begin position="124"/>
        <end position="234"/>
    </location>
</feature>
<feature type="domain" description="Homing endonuclease LAGLIDADG" evidence="1">
    <location>
        <begin position="14"/>
        <end position="103"/>
    </location>
</feature>
<reference evidence="2" key="1">
    <citation type="journal article" date="2015" name="BMC Evol. Biol.">
        <title>Chloroplast phylogenomic analysis of chlorophyte green algae identifies a novel lineage sister to the Sphaeropleales (Chlorophyceae).</title>
        <authorList>
            <person name="Lemieux C."/>
            <person name="Vincent A.T."/>
            <person name="Labarre A."/>
            <person name="Otis C."/>
            <person name="Turmel M."/>
        </authorList>
    </citation>
    <scope>NUCLEOTIDE SEQUENCE</scope>
</reference>
<dbReference type="RefSeq" id="YP_009184754.1">
    <property type="nucleotide sequence ID" value="NC_028580.1"/>
</dbReference>
<geneLocation type="chloroplast" evidence="2"/>
<keyword evidence="2" id="KW-0540">Nuclease</keyword>
<dbReference type="GeneID" id="26378350"/>
<keyword evidence="2" id="KW-0255">Endonuclease</keyword>
<evidence type="ECO:0000313" key="2">
    <source>
        <dbReference type="EMBL" id="ALO62840.1"/>
    </source>
</evidence>
<gene>
    <name evidence="2" type="primary">orf275</name>
</gene>
<dbReference type="InterPro" id="IPR027434">
    <property type="entry name" value="Homing_endonucl"/>
</dbReference>
<dbReference type="Gene3D" id="3.10.28.10">
    <property type="entry name" value="Homing endonucleases"/>
    <property type="match status" value="2"/>
</dbReference>
<evidence type="ECO:0000259" key="1">
    <source>
        <dbReference type="Pfam" id="PF00961"/>
    </source>
</evidence>
<dbReference type="PANTHER" id="PTHR37520:SF1">
    <property type="entry name" value="INTRON-ENCODED DNA ENDONUCLEASE AI2A-RELATED"/>
    <property type="match status" value="1"/>
</dbReference>
<proteinExistence type="predicted"/>
<keyword evidence="2" id="KW-0378">Hydrolase</keyword>